<accession>A0A543BA55</accession>
<protein>
    <recommendedName>
        <fullName evidence="3">CHAT domain-containing protein</fullName>
    </recommendedName>
</protein>
<organism evidence="1 2">
    <name type="scientific">Microbacterium saperdae</name>
    <dbReference type="NCBI Taxonomy" id="69368"/>
    <lineage>
        <taxon>Bacteria</taxon>
        <taxon>Bacillati</taxon>
        <taxon>Actinomycetota</taxon>
        <taxon>Actinomycetes</taxon>
        <taxon>Micrococcales</taxon>
        <taxon>Microbacteriaceae</taxon>
        <taxon>Microbacterium</taxon>
    </lineage>
</organism>
<name>A0A543BA55_9MICO</name>
<gene>
    <name evidence="1" type="ORF">FB560_3183</name>
</gene>
<sequence length="466" mass="49998">MTSRAALPRRIQIDAWAGKRASGRIAGGGLAWGAAPLGGPHEPLDLEVPADLTQWEHEDVGYGILVPDDEAGEWSKAKVTGADLAPSLRRLLAARKKTVVLRWRPAHGATRVRRYYPDGRASDLRIGLTAFGTGIEKLPRYVLIAAPPAVIPWEVQYAFALRHAVGRLPFTGDDFAHYVDAMLDGPDGWDAAPPAGGTAAVWAVDHGSRDITRLMKTALAEPLVAELTDPRMKVQSLKDADATSDLLLKALRARPTLVVTSSHGATPLDQAEMTRTLGLPVDRDKNTLPIDDLVAEMPSGAVWFAQACCSAGADGQSSYRDLLEEGTMARSIVDAVALQGSIVAPGPAQLLAREKPVRGVLAHVEPTFDVTLRDPATKQRFTHDIVAGLTDHLHAGRPLGLILADYYAGIGPILRDWADQAAKYDEPATADPDAAARGMVRLRLTAWDRQALVLLGDPTVHIPAII</sequence>
<evidence type="ECO:0008006" key="3">
    <source>
        <dbReference type="Google" id="ProtNLM"/>
    </source>
</evidence>
<dbReference type="Proteomes" id="UP000317209">
    <property type="component" value="Unassembled WGS sequence"/>
</dbReference>
<dbReference type="RefSeq" id="WP_141873474.1">
    <property type="nucleotide sequence ID" value="NZ_VFOX01000002.1"/>
</dbReference>
<dbReference type="AlphaFoldDB" id="A0A543BA55"/>
<evidence type="ECO:0000313" key="2">
    <source>
        <dbReference type="Proteomes" id="UP000317209"/>
    </source>
</evidence>
<evidence type="ECO:0000313" key="1">
    <source>
        <dbReference type="EMBL" id="TQL81708.1"/>
    </source>
</evidence>
<dbReference type="EMBL" id="VFOX01000002">
    <property type="protein sequence ID" value="TQL81708.1"/>
    <property type="molecule type" value="Genomic_DNA"/>
</dbReference>
<proteinExistence type="predicted"/>
<reference evidence="1 2" key="1">
    <citation type="submission" date="2019-06" db="EMBL/GenBank/DDBJ databases">
        <title>Sequencing the genomes of 1000 actinobacteria strains.</title>
        <authorList>
            <person name="Klenk H.-P."/>
        </authorList>
    </citation>
    <scope>NUCLEOTIDE SEQUENCE [LARGE SCALE GENOMIC DNA]</scope>
    <source>
        <strain evidence="1 2">DSM 20169</strain>
    </source>
</reference>
<dbReference type="OrthoDB" id="3078209at2"/>
<keyword evidence="2" id="KW-1185">Reference proteome</keyword>
<comment type="caution">
    <text evidence="1">The sequence shown here is derived from an EMBL/GenBank/DDBJ whole genome shotgun (WGS) entry which is preliminary data.</text>
</comment>